<dbReference type="Proteomes" id="UP000027073">
    <property type="component" value="Unassembled WGS sequence"/>
</dbReference>
<keyword evidence="2" id="KW-0472">Membrane</keyword>
<feature type="region of interest" description="Disordered" evidence="1">
    <location>
        <begin position="144"/>
        <end position="184"/>
    </location>
</feature>
<sequence>MLTNGDSDDSSFFKPASSSTEHTRFTPQSFTHLTVWAYIAIGVIVVITSSVLCYAIYSCYQPLRDGNAIVIGDTGFVYPPEHRDKERKRRPWLAFFRRHRKVQEDKLSAQETAEVPLGKDGRTTLTRPAPAHLQDVPHIMVHPPPLSPPPNAFRDSQSSTSTAANSTLTGTTAASDIWSNPKLSPVTGPVLLLTRVPTE</sequence>
<dbReference type="EMBL" id="KL198007">
    <property type="protein sequence ID" value="KDQ28869.1"/>
    <property type="molecule type" value="Genomic_DNA"/>
</dbReference>
<gene>
    <name evidence="3" type="ORF">PLEOSDRAFT_1102909</name>
</gene>
<evidence type="ECO:0000256" key="1">
    <source>
        <dbReference type="SAM" id="MobiDB-lite"/>
    </source>
</evidence>
<evidence type="ECO:0000313" key="3">
    <source>
        <dbReference type="EMBL" id="KDQ28869.1"/>
    </source>
</evidence>
<dbReference type="VEuPathDB" id="FungiDB:PLEOSDRAFT_1102909"/>
<name>A0A067NLT8_PLEO1</name>
<keyword evidence="2" id="KW-0812">Transmembrane</keyword>
<reference evidence="4" key="1">
    <citation type="journal article" date="2014" name="Proc. Natl. Acad. Sci. U.S.A.">
        <title>Extensive sampling of basidiomycete genomes demonstrates inadequacy of the white-rot/brown-rot paradigm for wood decay fungi.</title>
        <authorList>
            <person name="Riley R."/>
            <person name="Salamov A.A."/>
            <person name="Brown D.W."/>
            <person name="Nagy L.G."/>
            <person name="Floudas D."/>
            <person name="Held B.W."/>
            <person name="Levasseur A."/>
            <person name="Lombard V."/>
            <person name="Morin E."/>
            <person name="Otillar R."/>
            <person name="Lindquist E.A."/>
            <person name="Sun H."/>
            <person name="LaButti K.M."/>
            <person name="Schmutz J."/>
            <person name="Jabbour D."/>
            <person name="Luo H."/>
            <person name="Baker S.E."/>
            <person name="Pisabarro A.G."/>
            <person name="Walton J.D."/>
            <person name="Blanchette R.A."/>
            <person name="Henrissat B."/>
            <person name="Martin F."/>
            <person name="Cullen D."/>
            <person name="Hibbett D.S."/>
            <person name="Grigoriev I.V."/>
        </authorList>
    </citation>
    <scope>NUCLEOTIDE SEQUENCE [LARGE SCALE GENOMIC DNA]</scope>
    <source>
        <strain evidence="4">PC15</strain>
    </source>
</reference>
<feature type="region of interest" description="Disordered" evidence="1">
    <location>
        <begin position="1"/>
        <end position="23"/>
    </location>
</feature>
<keyword evidence="2" id="KW-1133">Transmembrane helix</keyword>
<evidence type="ECO:0000256" key="2">
    <source>
        <dbReference type="SAM" id="Phobius"/>
    </source>
</evidence>
<dbReference type="HOGENOM" id="CLU_1372708_0_0_1"/>
<evidence type="ECO:0000313" key="4">
    <source>
        <dbReference type="Proteomes" id="UP000027073"/>
    </source>
</evidence>
<dbReference type="InParanoid" id="A0A067NLT8"/>
<feature type="transmembrane region" description="Helical" evidence="2">
    <location>
        <begin position="35"/>
        <end position="57"/>
    </location>
</feature>
<organism evidence="3 4">
    <name type="scientific">Pleurotus ostreatus (strain PC15)</name>
    <name type="common">Oyster mushroom</name>
    <dbReference type="NCBI Taxonomy" id="1137138"/>
    <lineage>
        <taxon>Eukaryota</taxon>
        <taxon>Fungi</taxon>
        <taxon>Dikarya</taxon>
        <taxon>Basidiomycota</taxon>
        <taxon>Agaricomycotina</taxon>
        <taxon>Agaricomycetes</taxon>
        <taxon>Agaricomycetidae</taxon>
        <taxon>Agaricales</taxon>
        <taxon>Pleurotineae</taxon>
        <taxon>Pleurotaceae</taxon>
        <taxon>Pleurotus</taxon>
    </lineage>
</organism>
<accession>A0A067NLT8</accession>
<dbReference type="AlphaFoldDB" id="A0A067NLT8"/>
<proteinExistence type="predicted"/>
<feature type="compositionally biased region" description="Low complexity" evidence="1">
    <location>
        <begin position="156"/>
        <end position="175"/>
    </location>
</feature>
<protein>
    <submittedName>
        <fullName evidence="3">Uncharacterized protein</fullName>
    </submittedName>
</protein>
<dbReference type="OrthoDB" id="2900010at2759"/>